<dbReference type="AlphaFoldDB" id="A0A0C9LX47"/>
<evidence type="ECO:0000313" key="5">
    <source>
        <dbReference type="Proteomes" id="UP000053815"/>
    </source>
</evidence>
<protein>
    <submittedName>
        <fullName evidence="4">Dehydrogenase/reductase SDR family member on chromosome X-like isoform X2</fullName>
    </submittedName>
</protein>
<dbReference type="PANTHER" id="PTHR24320:SF152">
    <property type="entry name" value="SHORT-CHAIN DEHYDROGENASE_REDUCTASE FAMILY PROTEIN"/>
    <property type="match status" value="1"/>
</dbReference>
<dbReference type="InterPro" id="IPR036291">
    <property type="entry name" value="NAD(P)-bd_dom_sf"/>
</dbReference>
<dbReference type="SUPFAM" id="SSF51735">
    <property type="entry name" value="NAD(P)-binding Rossmann-fold domains"/>
    <property type="match status" value="1"/>
</dbReference>
<sequence>MLLLLSSFSIALLFYLSIQSIIQVNELSSQLHASSAPSVRKSDCRLEAINIVCNRWTWAPVFIRVYLIGIFETIYIALCKRGLLKHSLSQQLNEQQVDTLVQSYESTTPQTAVITGGDSGIGLEICKGLLEAGFHVIIGTRSMESGQRAADSLTKQTGSDKVSCVELDLTLFKSVKKFAAEIKKKVPQNQLQLLINNAGVMNIPCELTKDGYETQCQTNFLSPVLLTQLLLPWLDTKSGRVLFASSSTLYAIHNLDTTFSTCSYGWDGLEHYAYSKACIAHMVARLAKSTRVKIYAYHPGTVRTKLFAHTTVFNIPFVSKMFDFIMLTPKEGSLTPLQLCLRKDVDDSGTYWANGRMQTVPDVVVNGKKNDIDALWNDTLSKCKI</sequence>
<dbReference type="GO" id="GO:0016491">
    <property type="term" value="F:oxidoreductase activity"/>
    <property type="evidence" value="ECO:0007669"/>
    <property type="project" value="UniProtKB-KW"/>
</dbReference>
<comment type="similarity">
    <text evidence="1">Belongs to the short-chain dehydrogenases/reductases (SDR) family.</text>
</comment>
<dbReference type="PANTHER" id="PTHR24320">
    <property type="entry name" value="RETINOL DEHYDROGENASE"/>
    <property type="match status" value="1"/>
</dbReference>
<dbReference type="STRING" id="91626.A0A0C9LX47"/>
<dbReference type="EMBL" id="DF836569">
    <property type="protein sequence ID" value="GAN09645.1"/>
    <property type="molecule type" value="Genomic_DNA"/>
</dbReference>
<dbReference type="Pfam" id="PF00106">
    <property type="entry name" value="adh_short"/>
    <property type="match status" value="1"/>
</dbReference>
<evidence type="ECO:0000256" key="3">
    <source>
        <dbReference type="SAM" id="SignalP"/>
    </source>
</evidence>
<dbReference type="InterPro" id="IPR002347">
    <property type="entry name" value="SDR_fam"/>
</dbReference>
<evidence type="ECO:0000256" key="1">
    <source>
        <dbReference type="ARBA" id="ARBA00006484"/>
    </source>
</evidence>
<evidence type="ECO:0000256" key="2">
    <source>
        <dbReference type="ARBA" id="ARBA00023002"/>
    </source>
</evidence>
<dbReference type="Gene3D" id="3.40.50.720">
    <property type="entry name" value="NAD(P)-binding Rossmann-like Domain"/>
    <property type="match status" value="1"/>
</dbReference>
<feature type="chain" id="PRO_5002199087" evidence="3">
    <location>
        <begin position="21"/>
        <end position="385"/>
    </location>
</feature>
<dbReference type="Proteomes" id="UP000053815">
    <property type="component" value="Unassembled WGS sequence"/>
</dbReference>
<keyword evidence="3" id="KW-0732">Signal</keyword>
<proteinExistence type="inferred from homology"/>
<gene>
    <name evidence="4" type="ORF">MAM1_0280c09176</name>
</gene>
<dbReference type="OrthoDB" id="191139at2759"/>
<reference evidence="4" key="1">
    <citation type="submission" date="2014-09" db="EMBL/GenBank/DDBJ databases">
        <title>Draft genome sequence of an oleaginous Mucoromycotina fungus Mucor ambiguus NBRC6742.</title>
        <authorList>
            <person name="Takeda I."/>
            <person name="Yamane N."/>
            <person name="Morita T."/>
            <person name="Tamano K."/>
            <person name="Machida M."/>
            <person name="Baker S."/>
            <person name="Koike H."/>
        </authorList>
    </citation>
    <scope>NUCLEOTIDE SEQUENCE</scope>
    <source>
        <strain evidence="4">NBRC 6742</strain>
    </source>
</reference>
<feature type="signal peptide" evidence="3">
    <location>
        <begin position="1"/>
        <end position="20"/>
    </location>
</feature>
<name>A0A0C9LX47_9FUNG</name>
<keyword evidence="5" id="KW-1185">Reference proteome</keyword>
<keyword evidence="2" id="KW-0560">Oxidoreductase</keyword>
<evidence type="ECO:0000313" key="4">
    <source>
        <dbReference type="EMBL" id="GAN09645.1"/>
    </source>
</evidence>
<dbReference type="PRINTS" id="PR00081">
    <property type="entry name" value="GDHRDH"/>
</dbReference>
<organism evidence="4">
    <name type="scientific">Mucor ambiguus</name>
    <dbReference type="NCBI Taxonomy" id="91626"/>
    <lineage>
        <taxon>Eukaryota</taxon>
        <taxon>Fungi</taxon>
        <taxon>Fungi incertae sedis</taxon>
        <taxon>Mucoromycota</taxon>
        <taxon>Mucoromycotina</taxon>
        <taxon>Mucoromycetes</taxon>
        <taxon>Mucorales</taxon>
        <taxon>Mucorineae</taxon>
        <taxon>Mucoraceae</taxon>
        <taxon>Mucor</taxon>
    </lineage>
</organism>
<accession>A0A0C9LX47</accession>